<accession>A0ABU7WHP4</accession>
<comment type="caution">
    <text evidence="2">The sequence shown here is derived from an EMBL/GenBank/DDBJ whole genome shotgun (WGS) entry which is preliminary data.</text>
</comment>
<keyword evidence="3" id="KW-1185">Reference proteome</keyword>
<keyword evidence="1" id="KW-0732">Signal</keyword>
<dbReference type="Proteomes" id="UP001358324">
    <property type="component" value="Unassembled WGS sequence"/>
</dbReference>
<reference evidence="2 3" key="1">
    <citation type="submission" date="2024-01" db="EMBL/GenBank/DDBJ databases">
        <title>Novel species of the genus Luteimonas isolated from rivers.</title>
        <authorList>
            <person name="Lu H."/>
        </authorList>
    </citation>
    <scope>NUCLEOTIDE SEQUENCE [LARGE SCALE GENOMIC DNA]</scope>
    <source>
        <strain evidence="2 3">SMYT11W</strain>
    </source>
</reference>
<proteinExistence type="predicted"/>
<evidence type="ECO:0000256" key="1">
    <source>
        <dbReference type="SAM" id="SignalP"/>
    </source>
</evidence>
<sequence length="146" mass="15265">MSTSVAGWRFAVVVGVCLTAIAGCATPDAADPRGKWRPLHQFAEAPQAIPLQQTYVFQAFPSDQTLKTLLTRWSNDAGLGLSYLHANDYTLHAPVAQLRTTSIEQAASALSSAYAAQGVRVSAERGAIVVSHAQAASVAPADGATD</sequence>
<dbReference type="RefSeq" id="WP_332078393.1">
    <property type="nucleotide sequence ID" value="NZ_JAZHBM010000002.1"/>
</dbReference>
<evidence type="ECO:0008006" key="4">
    <source>
        <dbReference type="Google" id="ProtNLM"/>
    </source>
</evidence>
<gene>
    <name evidence="2" type="ORF">V3391_10715</name>
</gene>
<dbReference type="Gene3D" id="3.55.50.70">
    <property type="match status" value="1"/>
</dbReference>
<organism evidence="2 3">
    <name type="scientific">Luteimonas flava</name>
    <dbReference type="NCBI Taxonomy" id="3115822"/>
    <lineage>
        <taxon>Bacteria</taxon>
        <taxon>Pseudomonadati</taxon>
        <taxon>Pseudomonadota</taxon>
        <taxon>Gammaproteobacteria</taxon>
        <taxon>Lysobacterales</taxon>
        <taxon>Lysobacteraceae</taxon>
        <taxon>Luteimonas</taxon>
    </lineage>
</organism>
<protein>
    <recommendedName>
        <fullName evidence="4">Toxin co-regulated pilus biosynthesis protein Q C-terminal domain-containing protein</fullName>
    </recommendedName>
</protein>
<name>A0ABU7WHP4_9GAMM</name>
<feature type="chain" id="PRO_5045805658" description="Toxin co-regulated pilus biosynthesis protein Q C-terminal domain-containing protein" evidence="1">
    <location>
        <begin position="26"/>
        <end position="146"/>
    </location>
</feature>
<feature type="signal peptide" evidence="1">
    <location>
        <begin position="1"/>
        <end position="25"/>
    </location>
</feature>
<evidence type="ECO:0000313" key="2">
    <source>
        <dbReference type="EMBL" id="MEF3082674.1"/>
    </source>
</evidence>
<evidence type="ECO:0000313" key="3">
    <source>
        <dbReference type="Proteomes" id="UP001358324"/>
    </source>
</evidence>
<dbReference type="EMBL" id="JAZHBM010000002">
    <property type="protein sequence ID" value="MEF3082674.1"/>
    <property type="molecule type" value="Genomic_DNA"/>
</dbReference>